<evidence type="ECO:0000313" key="2">
    <source>
        <dbReference type="Proteomes" id="UP000222542"/>
    </source>
</evidence>
<protein>
    <submittedName>
        <fullName evidence="1">Uncharacterized protein</fullName>
    </submittedName>
</protein>
<sequence>MVKGARVTGESSNENPNAEIGDLREMMQNLITAVGHLAGKVSSLEKLDHTVMELRKQLAGDNRRNTVPLRNEGDSDQGERVELHREREWSLGNCNNSQFHNCPKFHHSSFNRWSRMEFLKFNGDDLRSWLFKIEQFFSMENVAA</sequence>
<evidence type="ECO:0000313" key="1">
    <source>
        <dbReference type="EMBL" id="PHT72033.1"/>
    </source>
</evidence>
<keyword evidence="2" id="KW-1185">Reference proteome</keyword>
<proteinExistence type="predicted"/>
<comment type="caution">
    <text evidence="1">The sequence shown here is derived from an EMBL/GenBank/DDBJ whole genome shotgun (WGS) entry which is preliminary data.</text>
</comment>
<reference evidence="1 2" key="1">
    <citation type="journal article" date="2014" name="Nat. Genet.">
        <title>Genome sequence of the hot pepper provides insights into the evolution of pungency in Capsicum species.</title>
        <authorList>
            <person name="Kim S."/>
            <person name="Park M."/>
            <person name="Yeom S.I."/>
            <person name="Kim Y.M."/>
            <person name="Lee J.M."/>
            <person name="Lee H.A."/>
            <person name="Seo E."/>
            <person name="Choi J."/>
            <person name="Cheong K."/>
            <person name="Kim K.T."/>
            <person name="Jung K."/>
            <person name="Lee G.W."/>
            <person name="Oh S.K."/>
            <person name="Bae C."/>
            <person name="Kim S.B."/>
            <person name="Lee H.Y."/>
            <person name="Kim S.Y."/>
            <person name="Kim M.S."/>
            <person name="Kang B.C."/>
            <person name="Jo Y.D."/>
            <person name="Yang H.B."/>
            <person name="Jeong H.J."/>
            <person name="Kang W.H."/>
            <person name="Kwon J.K."/>
            <person name="Shin C."/>
            <person name="Lim J.Y."/>
            <person name="Park J.H."/>
            <person name="Huh J.H."/>
            <person name="Kim J.S."/>
            <person name="Kim B.D."/>
            <person name="Cohen O."/>
            <person name="Paran I."/>
            <person name="Suh M.C."/>
            <person name="Lee S.B."/>
            <person name="Kim Y.K."/>
            <person name="Shin Y."/>
            <person name="Noh S.J."/>
            <person name="Park J."/>
            <person name="Seo Y.S."/>
            <person name="Kwon S.Y."/>
            <person name="Kim H.A."/>
            <person name="Park J.M."/>
            <person name="Kim H.J."/>
            <person name="Choi S.B."/>
            <person name="Bosland P.W."/>
            <person name="Reeves G."/>
            <person name="Jo S.H."/>
            <person name="Lee B.W."/>
            <person name="Cho H.T."/>
            <person name="Choi H.S."/>
            <person name="Lee M.S."/>
            <person name="Yu Y."/>
            <person name="Do Choi Y."/>
            <person name="Park B.S."/>
            <person name="van Deynze A."/>
            <person name="Ashrafi H."/>
            <person name="Hill T."/>
            <person name="Kim W.T."/>
            <person name="Pai H.S."/>
            <person name="Ahn H.K."/>
            <person name="Yeam I."/>
            <person name="Giovannoni J.J."/>
            <person name="Rose J.K."/>
            <person name="Sorensen I."/>
            <person name="Lee S.J."/>
            <person name="Kim R.W."/>
            <person name="Choi I.Y."/>
            <person name="Choi B.S."/>
            <person name="Lim J.S."/>
            <person name="Lee Y.H."/>
            <person name="Choi D."/>
        </authorList>
    </citation>
    <scope>NUCLEOTIDE SEQUENCE [LARGE SCALE GENOMIC DNA]</scope>
    <source>
        <strain evidence="2">cv. CM334</strain>
    </source>
</reference>
<dbReference type="AlphaFoldDB" id="A0A2G2YQM2"/>
<dbReference type="Gramene" id="PHT72033">
    <property type="protein sequence ID" value="PHT72033"/>
    <property type="gene ID" value="T459_22818"/>
</dbReference>
<dbReference type="Proteomes" id="UP000222542">
    <property type="component" value="Unassembled WGS sequence"/>
</dbReference>
<organism evidence="1 2">
    <name type="scientific">Capsicum annuum</name>
    <name type="common">Capsicum pepper</name>
    <dbReference type="NCBI Taxonomy" id="4072"/>
    <lineage>
        <taxon>Eukaryota</taxon>
        <taxon>Viridiplantae</taxon>
        <taxon>Streptophyta</taxon>
        <taxon>Embryophyta</taxon>
        <taxon>Tracheophyta</taxon>
        <taxon>Spermatophyta</taxon>
        <taxon>Magnoliopsida</taxon>
        <taxon>eudicotyledons</taxon>
        <taxon>Gunneridae</taxon>
        <taxon>Pentapetalae</taxon>
        <taxon>asterids</taxon>
        <taxon>lamiids</taxon>
        <taxon>Solanales</taxon>
        <taxon>Solanaceae</taxon>
        <taxon>Solanoideae</taxon>
        <taxon>Capsiceae</taxon>
        <taxon>Capsicum</taxon>
    </lineage>
</organism>
<gene>
    <name evidence="1" type="ORF">T459_22818</name>
</gene>
<accession>A0A2G2YQM2</accession>
<reference evidence="1 2" key="2">
    <citation type="journal article" date="2017" name="Genome Biol.">
        <title>New reference genome sequences of hot pepper reveal the massive evolution of plant disease-resistance genes by retroduplication.</title>
        <authorList>
            <person name="Kim S."/>
            <person name="Park J."/>
            <person name="Yeom S.I."/>
            <person name="Kim Y.M."/>
            <person name="Seo E."/>
            <person name="Kim K.T."/>
            <person name="Kim M.S."/>
            <person name="Lee J.M."/>
            <person name="Cheong K."/>
            <person name="Shin H.S."/>
            <person name="Kim S.B."/>
            <person name="Han K."/>
            <person name="Lee J."/>
            <person name="Park M."/>
            <person name="Lee H.A."/>
            <person name="Lee H.Y."/>
            <person name="Lee Y."/>
            <person name="Oh S."/>
            <person name="Lee J.H."/>
            <person name="Choi E."/>
            <person name="Choi E."/>
            <person name="Lee S.E."/>
            <person name="Jeon J."/>
            <person name="Kim H."/>
            <person name="Choi G."/>
            <person name="Song H."/>
            <person name="Lee J."/>
            <person name="Lee S.C."/>
            <person name="Kwon J.K."/>
            <person name="Lee H.Y."/>
            <person name="Koo N."/>
            <person name="Hong Y."/>
            <person name="Kim R.W."/>
            <person name="Kang W.H."/>
            <person name="Huh J.H."/>
            <person name="Kang B.C."/>
            <person name="Yang T.J."/>
            <person name="Lee Y.H."/>
            <person name="Bennetzen J.L."/>
            <person name="Choi D."/>
        </authorList>
    </citation>
    <scope>NUCLEOTIDE SEQUENCE [LARGE SCALE GENOMIC DNA]</scope>
    <source>
        <strain evidence="2">cv. CM334</strain>
    </source>
</reference>
<name>A0A2G2YQM2_CAPAN</name>
<dbReference type="EMBL" id="AYRZ02000009">
    <property type="protein sequence ID" value="PHT72033.1"/>
    <property type="molecule type" value="Genomic_DNA"/>
</dbReference>